<accession>A0ABS2GIL5</accession>
<keyword evidence="3" id="KW-1185">Reference proteome</keyword>
<organism evidence="2 3">
    <name type="scientific">Veillonella magna</name>
    <dbReference type="NCBI Taxonomy" id="464322"/>
    <lineage>
        <taxon>Bacteria</taxon>
        <taxon>Bacillati</taxon>
        <taxon>Bacillota</taxon>
        <taxon>Negativicutes</taxon>
        <taxon>Veillonellales</taxon>
        <taxon>Veillonellaceae</taxon>
        <taxon>Veillonella</taxon>
    </lineage>
</organism>
<protein>
    <submittedName>
        <fullName evidence="2">Transposase</fullName>
    </submittedName>
</protein>
<dbReference type="Proteomes" id="UP000707138">
    <property type="component" value="Unassembled WGS sequence"/>
</dbReference>
<dbReference type="EMBL" id="JACJLA010000012">
    <property type="protein sequence ID" value="MBM6913093.1"/>
    <property type="molecule type" value="Genomic_DNA"/>
</dbReference>
<sequence length="121" mass="13822">MLQQLGHISAAVCKQLKLDIAPNTPIYVGEQNITHIKEKHPHDYEYYWHEVKNIISSPDYIGYSNKNNSIEYIKKVNLDPDTSILLAVRVSNSGKFFLRTFYNISEGSINSRLNKGTIIPV</sequence>
<comment type="caution">
    <text evidence="2">The sequence shown here is derived from an EMBL/GenBank/DDBJ whole genome shotgun (WGS) entry which is preliminary data.</text>
</comment>
<dbReference type="RefSeq" id="WP_205088073.1">
    <property type="nucleotide sequence ID" value="NZ_JACJLA010000012.1"/>
</dbReference>
<evidence type="ECO:0000313" key="2">
    <source>
        <dbReference type="EMBL" id="MBM6913093.1"/>
    </source>
</evidence>
<dbReference type="InterPro" id="IPR041301">
    <property type="entry name" value="PBECR3"/>
</dbReference>
<name>A0ABS2GIL5_9FIRM</name>
<gene>
    <name evidence="2" type="ORF">H6A01_07155</name>
</gene>
<dbReference type="Pfam" id="PF18812">
    <property type="entry name" value="PBECR3"/>
    <property type="match status" value="1"/>
</dbReference>
<evidence type="ECO:0000313" key="3">
    <source>
        <dbReference type="Proteomes" id="UP000707138"/>
    </source>
</evidence>
<evidence type="ECO:0000259" key="1">
    <source>
        <dbReference type="Pfam" id="PF18812"/>
    </source>
</evidence>
<feature type="domain" description="Phage-Barnase-EndoU-ColicinE5/D-RelE like nuclease 3" evidence="1">
    <location>
        <begin position="6"/>
        <end position="110"/>
    </location>
</feature>
<reference evidence="2 3" key="1">
    <citation type="journal article" date="2021" name="Sci. Rep.">
        <title>The distribution of antibiotic resistance genes in chicken gut microbiota commensals.</title>
        <authorList>
            <person name="Juricova H."/>
            <person name="Matiasovicova J."/>
            <person name="Kubasova T."/>
            <person name="Cejkova D."/>
            <person name="Rychlik I."/>
        </authorList>
    </citation>
    <scope>NUCLEOTIDE SEQUENCE [LARGE SCALE GENOMIC DNA]</scope>
    <source>
        <strain evidence="2 3">An537</strain>
    </source>
</reference>
<proteinExistence type="predicted"/>